<dbReference type="PANTHER" id="PTHR11058">
    <property type="entry name" value="NADH-UBIQUINONE OXIDOREDUCTASE CHAIN 3"/>
    <property type="match status" value="1"/>
</dbReference>
<dbReference type="PANTHER" id="PTHR11058:SF9">
    <property type="entry name" value="NADH-UBIQUINONE OXIDOREDUCTASE CHAIN 3"/>
    <property type="match status" value="1"/>
</dbReference>
<gene>
    <name evidence="10" type="primary">nd3</name>
    <name evidence="10" type="ORF">GNLVRS02_ARAD0ZZ01012g</name>
</gene>
<feature type="transmembrane region" description="Helical" evidence="9">
    <location>
        <begin position="53"/>
        <end position="69"/>
    </location>
</feature>
<dbReference type="EMBL" id="HG937690">
    <property type="protein sequence ID" value="CDN40858.1"/>
    <property type="molecule type" value="Genomic_DNA"/>
</dbReference>
<organism evidence="10">
    <name type="scientific">Blastobotrys adeninivorans</name>
    <name type="common">Yeast</name>
    <name type="synonym">Arxula adeninivorans</name>
    <dbReference type="NCBI Taxonomy" id="409370"/>
    <lineage>
        <taxon>Eukaryota</taxon>
        <taxon>Fungi</taxon>
        <taxon>Dikarya</taxon>
        <taxon>Ascomycota</taxon>
        <taxon>Saccharomycotina</taxon>
        <taxon>Dipodascomycetes</taxon>
        <taxon>Dipodascales</taxon>
        <taxon>Trichomonascaceae</taxon>
        <taxon>Blastobotrys</taxon>
    </lineage>
</organism>
<dbReference type="Gene3D" id="1.20.58.1610">
    <property type="entry name" value="NADH:ubiquinone/plastoquinone oxidoreductase, chain 3"/>
    <property type="match status" value="1"/>
</dbReference>
<keyword evidence="4 9" id="KW-0813">Transport</keyword>
<feature type="transmembrane region" description="Helical" evidence="9">
    <location>
        <begin position="89"/>
        <end position="109"/>
    </location>
</feature>
<comment type="subcellular location">
    <subcellularLocation>
        <location evidence="1">Membrane</location>
    </subcellularLocation>
    <subcellularLocation>
        <location evidence="9">Mitochondrion membrane</location>
        <topology evidence="9">Multi-pass membrane protein</topology>
    </subcellularLocation>
</comment>
<accession>A0A060RCV4</accession>
<evidence type="ECO:0000256" key="8">
    <source>
        <dbReference type="ARBA" id="ARBA00049551"/>
    </source>
</evidence>
<reference evidence="10" key="1">
    <citation type="submission" date="2014-02" db="EMBL/GenBank/DDBJ databases">
        <authorList>
            <person name="Genoscope - CEA"/>
        </authorList>
    </citation>
    <scope>NUCLEOTIDE SEQUENCE</scope>
    <source>
        <strain evidence="10">LS3</strain>
    </source>
</reference>
<keyword evidence="9" id="KW-0249">Electron transport</keyword>
<keyword evidence="6 9" id="KW-1133">Transmembrane helix</keyword>
<evidence type="ECO:0000256" key="3">
    <source>
        <dbReference type="ARBA" id="ARBA00021007"/>
    </source>
</evidence>
<comment type="similarity">
    <text evidence="2 9">Belongs to the complex I subunit 3 family.</text>
</comment>
<evidence type="ECO:0000256" key="6">
    <source>
        <dbReference type="ARBA" id="ARBA00022989"/>
    </source>
</evidence>
<comment type="catalytic activity">
    <reaction evidence="8 9">
        <text>a ubiquinone + NADH + 5 H(+)(in) = a ubiquinol + NAD(+) + 4 H(+)(out)</text>
        <dbReference type="Rhea" id="RHEA:29091"/>
        <dbReference type="Rhea" id="RHEA-COMP:9565"/>
        <dbReference type="Rhea" id="RHEA-COMP:9566"/>
        <dbReference type="ChEBI" id="CHEBI:15378"/>
        <dbReference type="ChEBI" id="CHEBI:16389"/>
        <dbReference type="ChEBI" id="CHEBI:17976"/>
        <dbReference type="ChEBI" id="CHEBI:57540"/>
        <dbReference type="ChEBI" id="CHEBI:57945"/>
        <dbReference type="EC" id="7.1.1.2"/>
    </reaction>
</comment>
<dbReference type="GO" id="GO:0030964">
    <property type="term" value="C:NADH dehydrogenase complex"/>
    <property type="evidence" value="ECO:0007669"/>
    <property type="project" value="TreeGrafter"/>
</dbReference>
<reference evidence="10" key="2">
    <citation type="submission" date="2014-06" db="EMBL/GenBank/DDBJ databases">
        <title>The complete genome of Blastobotrys (Arxula) adeninivorans LS3 - a yeast of biotechnological interest.</title>
        <authorList>
            <person name="Kunze G."/>
            <person name="Gaillardin C."/>
            <person name="Czernicka M."/>
            <person name="Durrens P."/>
            <person name="Martin T."/>
            <person name="Boer E."/>
            <person name="Gabaldon T."/>
            <person name="Cruz J."/>
            <person name="Talla E."/>
            <person name="Marck C."/>
            <person name="Goffeau A."/>
            <person name="Barbe V."/>
            <person name="Baret P."/>
            <person name="Baronian K."/>
            <person name="Beier S."/>
            <person name="Bleykasten C."/>
            <person name="Bode R."/>
            <person name="Casaregola S."/>
            <person name="Despons L."/>
            <person name="Fairhead C."/>
            <person name="Giersberg M."/>
            <person name="Gierski P."/>
            <person name="Hahnel U."/>
            <person name="Hartmann A."/>
            <person name="Jankowska D."/>
            <person name="Jubin C."/>
            <person name="Jung P."/>
            <person name="Lafontaine I."/>
            <person name="Leh-Louis V."/>
            <person name="Lemaire M."/>
            <person name="Marcet-Houben M."/>
            <person name="Mascher M."/>
            <person name="Morel G."/>
            <person name="Richard G.-F."/>
            <person name="Riechen J."/>
            <person name="Sacerdot C."/>
            <person name="Sarkar A."/>
            <person name="Savel G."/>
            <person name="Schacherer J."/>
            <person name="Sherman D."/>
            <person name="Straub M.-L."/>
            <person name="Stein N."/>
            <person name="Thierry A."/>
            <person name="Trautwein-Schult A."/>
            <person name="Westhof E."/>
            <person name="Worch S."/>
            <person name="Dujon B."/>
            <person name="Souciet J.-L."/>
            <person name="Wincker P."/>
            <person name="Scholz U."/>
            <person name="Neuveglise N."/>
        </authorList>
    </citation>
    <scope>NUCLEOTIDE SEQUENCE</scope>
    <source>
        <strain evidence="10">LS3</strain>
    </source>
</reference>
<keyword evidence="9" id="KW-0520">NAD</keyword>
<keyword evidence="9" id="KW-0830">Ubiquinone</keyword>
<keyword evidence="9 10" id="KW-0496">Mitochondrion</keyword>
<comment type="function">
    <text evidence="9">Core subunit of the mitochondrial membrane respiratory chain NADH dehydrogenase (Complex I) which catalyzes electron transfer from NADH through the respiratory chain, using ubiquinone as an electron acceptor. Essential for the catalytic activity of complex I.</text>
</comment>
<dbReference type="AlphaFoldDB" id="A0A060RCV4"/>
<proteinExistence type="inferred from homology"/>
<dbReference type="GO" id="GO:0008137">
    <property type="term" value="F:NADH dehydrogenase (ubiquinone) activity"/>
    <property type="evidence" value="ECO:0007669"/>
    <property type="project" value="UniProtKB-UniRule"/>
</dbReference>
<geneLocation type="mitochondrion" evidence="10"/>
<evidence type="ECO:0000256" key="2">
    <source>
        <dbReference type="ARBA" id="ARBA00008472"/>
    </source>
</evidence>
<evidence type="ECO:0000256" key="4">
    <source>
        <dbReference type="ARBA" id="ARBA00022448"/>
    </source>
</evidence>
<dbReference type="GO" id="GO:0031966">
    <property type="term" value="C:mitochondrial membrane"/>
    <property type="evidence" value="ECO:0007669"/>
    <property type="project" value="UniProtKB-SubCell"/>
</dbReference>
<dbReference type="Pfam" id="PF00507">
    <property type="entry name" value="Oxidored_q4"/>
    <property type="match status" value="1"/>
</dbReference>
<name>A0A060RCV4_BLAAD</name>
<dbReference type="InterPro" id="IPR038430">
    <property type="entry name" value="NDAH_ubi_oxred_su3_sf"/>
</dbReference>
<evidence type="ECO:0000256" key="5">
    <source>
        <dbReference type="ARBA" id="ARBA00022692"/>
    </source>
</evidence>
<keyword evidence="9" id="KW-0679">Respiratory chain</keyword>
<keyword evidence="9" id="KW-1278">Translocase</keyword>
<evidence type="ECO:0000256" key="1">
    <source>
        <dbReference type="ARBA" id="ARBA00004370"/>
    </source>
</evidence>
<keyword evidence="5 9" id="KW-0812">Transmembrane</keyword>
<protein>
    <recommendedName>
        <fullName evidence="3 9">NADH-ubiquinone oxidoreductase chain 3</fullName>
        <ecNumber evidence="9">7.1.1.2</ecNumber>
    </recommendedName>
</protein>
<evidence type="ECO:0000256" key="9">
    <source>
        <dbReference type="RuleBase" id="RU003640"/>
    </source>
</evidence>
<feature type="transmembrane region" description="Helical" evidence="9">
    <location>
        <begin position="6"/>
        <end position="28"/>
    </location>
</feature>
<dbReference type="InterPro" id="IPR000440">
    <property type="entry name" value="NADH_UbQ/plastoQ_OxRdtase_su3"/>
</dbReference>
<keyword evidence="7 9" id="KW-0472">Membrane</keyword>
<evidence type="ECO:0000313" key="10">
    <source>
        <dbReference type="EMBL" id="CDN40858.1"/>
    </source>
</evidence>
<evidence type="ECO:0000256" key="7">
    <source>
        <dbReference type="ARBA" id="ARBA00023136"/>
    </source>
</evidence>
<dbReference type="EC" id="7.1.1.2" evidence="9"/>
<sequence length="145" mass="16769">MLTNYTLYIYFILIPIVSFVLLLVNILLSTSNVYSDKTGPFECGLTSFNQTRLAFNVSFILVAILFLPFDLELSSILPFSLNLYHTNIYGLFIMIIFTIILSFGFIYEINSNAIYITKNHIKKPNIIHYNNVNNTFEFNNNNNNK</sequence>